<keyword evidence="9" id="KW-1185">Reference proteome</keyword>
<dbReference type="PANTHER" id="PTHR30636:SF3">
    <property type="entry name" value="UPF0701 PROTEIN YICC"/>
    <property type="match status" value="1"/>
</dbReference>
<dbReference type="NCBIfam" id="TIGR00255">
    <property type="entry name" value="YicC/YloC family endoribonuclease"/>
    <property type="match status" value="1"/>
</dbReference>
<comment type="cofactor">
    <cofactor evidence="1">
        <name>a divalent metal cation</name>
        <dbReference type="ChEBI" id="CHEBI:60240"/>
    </cofactor>
</comment>
<comment type="caution">
    <text evidence="8">The sequence shown here is derived from an EMBL/GenBank/DDBJ whole genome shotgun (WGS) entry which is preliminary data.</text>
</comment>
<evidence type="ECO:0000259" key="6">
    <source>
        <dbReference type="Pfam" id="PF03755"/>
    </source>
</evidence>
<dbReference type="GO" id="GO:0016787">
    <property type="term" value="F:hydrolase activity"/>
    <property type="evidence" value="ECO:0007669"/>
    <property type="project" value="UniProtKB-KW"/>
</dbReference>
<accession>A0A6M0Q2F9</accession>
<keyword evidence="2" id="KW-0540">Nuclease</keyword>
<dbReference type="InterPro" id="IPR013551">
    <property type="entry name" value="YicC-like_C"/>
</dbReference>
<evidence type="ECO:0000313" key="8">
    <source>
        <dbReference type="EMBL" id="NEY70293.1"/>
    </source>
</evidence>
<evidence type="ECO:0000256" key="1">
    <source>
        <dbReference type="ARBA" id="ARBA00001968"/>
    </source>
</evidence>
<dbReference type="Proteomes" id="UP000481043">
    <property type="component" value="Unassembled WGS sequence"/>
</dbReference>
<dbReference type="EMBL" id="JAAIWM010000001">
    <property type="protein sequence ID" value="NEY70293.1"/>
    <property type="molecule type" value="Genomic_DNA"/>
</dbReference>
<dbReference type="PANTHER" id="PTHR30636">
    <property type="entry name" value="UPF0701 PROTEIN YICC"/>
    <property type="match status" value="1"/>
</dbReference>
<comment type="similarity">
    <text evidence="5">Belongs to the YicC/YloC family.</text>
</comment>
<protein>
    <submittedName>
        <fullName evidence="8">YicC family protein</fullName>
    </submittedName>
</protein>
<dbReference type="InterPro" id="IPR013527">
    <property type="entry name" value="YicC-like_N"/>
</dbReference>
<dbReference type="Pfam" id="PF03755">
    <property type="entry name" value="YicC-like_N"/>
    <property type="match status" value="1"/>
</dbReference>
<evidence type="ECO:0000256" key="3">
    <source>
        <dbReference type="ARBA" id="ARBA00022759"/>
    </source>
</evidence>
<evidence type="ECO:0000256" key="5">
    <source>
        <dbReference type="ARBA" id="ARBA00035648"/>
    </source>
</evidence>
<dbReference type="AlphaFoldDB" id="A0A6M0Q2F9"/>
<proteinExistence type="inferred from homology"/>
<evidence type="ECO:0000256" key="2">
    <source>
        <dbReference type="ARBA" id="ARBA00022722"/>
    </source>
</evidence>
<dbReference type="Pfam" id="PF08340">
    <property type="entry name" value="YicC-like_C"/>
    <property type="match status" value="1"/>
</dbReference>
<evidence type="ECO:0000259" key="7">
    <source>
        <dbReference type="Pfam" id="PF08340"/>
    </source>
</evidence>
<keyword evidence="3" id="KW-0255">Endonuclease</keyword>
<dbReference type="GO" id="GO:0004521">
    <property type="term" value="F:RNA endonuclease activity"/>
    <property type="evidence" value="ECO:0007669"/>
    <property type="project" value="InterPro"/>
</dbReference>
<feature type="domain" description="Endoribonuclease YicC-like N-terminal" evidence="6">
    <location>
        <begin position="3"/>
        <end position="156"/>
    </location>
</feature>
<reference evidence="8 9" key="1">
    <citation type="submission" date="2020-02" db="EMBL/GenBank/DDBJ databases">
        <title>Bacillus aquiflavi sp. nov., isolated from yellow water of strong flavor Chinese baijiu in Yibin region of China.</title>
        <authorList>
            <person name="Xie J."/>
        </authorList>
    </citation>
    <scope>NUCLEOTIDE SEQUENCE [LARGE SCALE GENOMIC DNA]</scope>
    <source>
        <strain evidence="8 9">SA4</strain>
    </source>
</reference>
<dbReference type="InterPro" id="IPR005229">
    <property type="entry name" value="YicC/YloC-like"/>
</dbReference>
<sequence>MLTSMTGFGRIHKQFSDYSITVEMKSVNHRFCEVNIRIPRQMMLVEEKIKKLILTYIQRGRVEVFISIDGSTLSSKEVQIQWELVEQYYQALQEAKQRFDLLGGEIKLEDLFQHPEFTTIVEKEMTNQQLEQDLLQIVEKAVLQLMEMRREEGKGLLQDIIRNLEYIQISTQAVEKLSPKVVLQYRDRLQKKMAEFSDGFIDEARLLNEVAILADKVDINEEVTRINSHISQFYKTIDGEEQVIGRKLDFLVQELNREINTIGSKANDVTIAEHVVNMKTKLEKIKEQVQNIE</sequence>
<gene>
    <name evidence="8" type="ORF">G4D63_00940</name>
</gene>
<dbReference type="RefSeq" id="WP_163176776.1">
    <property type="nucleotide sequence ID" value="NZ_JAAIWM010000001.1"/>
</dbReference>
<evidence type="ECO:0000256" key="4">
    <source>
        <dbReference type="ARBA" id="ARBA00022801"/>
    </source>
</evidence>
<keyword evidence="4" id="KW-0378">Hydrolase</keyword>
<organism evidence="8 9">
    <name type="scientific">Bacillus mesophilus</name>
    <dbReference type="NCBI Taxonomy" id="1808955"/>
    <lineage>
        <taxon>Bacteria</taxon>
        <taxon>Bacillati</taxon>
        <taxon>Bacillota</taxon>
        <taxon>Bacilli</taxon>
        <taxon>Bacillales</taxon>
        <taxon>Bacillaceae</taxon>
        <taxon>Bacillus</taxon>
    </lineage>
</organism>
<feature type="domain" description="Endoribonuclease YicC-like C-terminal" evidence="7">
    <location>
        <begin position="174"/>
        <end position="293"/>
    </location>
</feature>
<evidence type="ECO:0000313" key="9">
    <source>
        <dbReference type="Proteomes" id="UP000481043"/>
    </source>
</evidence>
<name>A0A6M0Q2F9_9BACI</name>